<accession>A0AAN9R6Q7</accession>
<organism evidence="1 2">
    <name type="scientific">Phaseolus coccineus</name>
    <name type="common">Scarlet runner bean</name>
    <name type="synonym">Phaseolus multiflorus</name>
    <dbReference type="NCBI Taxonomy" id="3886"/>
    <lineage>
        <taxon>Eukaryota</taxon>
        <taxon>Viridiplantae</taxon>
        <taxon>Streptophyta</taxon>
        <taxon>Embryophyta</taxon>
        <taxon>Tracheophyta</taxon>
        <taxon>Spermatophyta</taxon>
        <taxon>Magnoliopsida</taxon>
        <taxon>eudicotyledons</taxon>
        <taxon>Gunneridae</taxon>
        <taxon>Pentapetalae</taxon>
        <taxon>rosids</taxon>
        <taxon>fabids</taxon>
        <taxon>Fabales</taxon>
        <taxon>Fabaceae</taxon>
        <taxon>Papilionoideae</taxon>
        <taxon>50 kb inversion clade</taxon>
        <taxon>NPAAA clade</taxon>
        <taxon>indigoferoid/millettioid clade</taxon>
        <taxon>Phaseoleae</taxon>
        <taxon>Phaseolus</taxon>
    </lineage>
</organism>
<dbReference type="AlphaFoldDB" id="A0AAN9R6Q7"/>
<dbReference type="SUPFAM" id="SSF54762">
    <property type="entry name" value="Signal recognition particle alu RNA binding heterodimer, SRP9/14"/>
    <property type="match status" value="1"/>
</dbReference>
<dbReference type="GO" id="GO:0048500">
    <property type="term" value="C:signal recognition particle"/>
    <property type="evidence" value="ECO:0007669"/>
    <property type="project" value="InterPro"/>
</dbReference>
<protein>
    <submittedName>
        <fullName evidence="1">Uncharacterized protein</fullName>
    </submittedName>
</protein>
<dbReference type="EMBL" id="JAYMYR010000006">
    <property type="protein sequence ID" value="KAK7355878.1"/>
    <property type="molecule type" value="Genomic_DNA"/>
</dbReference>
<evidence type="ECO:0000313" key="2">
    <source>
        <dbReference type="Proteomes" id="UP001374584"/>
    </source>
</evidence>
<name>A0AAN9R6Q7_PHACN</name>
<gene>
    <name evidence="1" type="ORF">VNO80_15142</name>
</gene>
<sequence>MVKDNQQCLKNKTDQVQEAKKMEILNNIFFTLIAWRPEGYGVCLCIIQGLDVSAQESSLILLQEDCNDEREFNVGIKAFRILPSVRECEEKEKDWWEEANCDLLERNIRDDP</sequence>
<dbReference type="GO" id="GO:0008312">
    <property type="term" value="F:7S RNA binding"/>
    <property type="evidence" value="ECO:0007669"/>
    <property type="project" value="InterPro"/>
</dbReference>
<proteinExistence type="predicted"/>
<dbReference type="InterPro" id="IPR009018">
    <property type="entry name" value="Signal_recog_particle_SRP9/14"/>
</dbReference>
<dbReference type="GO" id="GO:0006614">
    <property type="term" value="P:SRP-dependent cotranslational protein targeting to membrane"/>
    <property type="evidence" value="ECO:0007669"/>
    <property type="project" value="InterPro"/>
</dbReference>
<dbReference type="Gene3D" id="3.30.720.10">
    <property type="entry name" value="Signal recognition particle alu RNA binding heterodimer, srp9/1"/>
    <property type="match status" value="1"/>
</dbReference>
<dbReference type="Proteomes" id="UP001374584">
    <property type="component" value="Unassembled WGS sequence"/>
</dbReference>
<reference evidence="1 2" key="1">
    <citation type="submission" date="2024-01" db="EMBL/GenBank/DDBJ databases">
        <title>The genomes of 5 underutilized Papilionoideae crops provide insights into root nodulation and disease resistanc.</title>
        <authorList>
            <person name="Jiang F."/>
        </authorList>
    </citation>
    <scope>NUCLEOTIDE SEQUENCE [LARGE SCALE GENOMIC DNA]</scope>
    <source>
        <strain evidence="1">JINMINGXINNONG_FW02</strain>
        <tissue evidence="1">Leaves</tissue>
    </source>
</reference>
<keyword evidence="2" id="KW-1185">Reference proteome</keyword>
<evidence type="ECO:0000313" key="1">
    <source>
        <dbReference type="EMBL" id="KAK7355878.1"/>
    </source>
</evidence>
<comment type="caution">
    <text evidence="1">The sequence shown here is derived from an EMBL/GenBank/DDBJ whole genome shotgun (WGS) entry which is preliminary data.</text>
</comment>